<dbReference type="Pfam" id="PF00440">
    <property type="entry name" value="TetR_N"/>
    <property type="match status" value="1"/>
</dbReference>
<feature type="domain" description="HTH tetR-type" evidence="5">
    <location>
        <begin position="2"/>
        <end position="62"/>
    </location>
</feature>
<evidence type="ECO:0000256" key="3">
    <source>
        <dbReference type="ARBA" id="ARBA00023163"/>
    </source>
</evidence>
<comment type="caution">
    <text evidence="6">The sequence shown here is derived from an EMBL/GenBank/DDBJ whole genome shotgun (WGS) entry which is preliminary data.</text>
</comment>
<dbReference type="Proteomes" id="UP000297951">
    <property type="component" value="Unassembled WGS sequence"/>
</dbReference>
<feature type="DNA-binding region" description="H-T-H motif" evidence="4">
    <location>
        <begin position="25"/>
        <end position="44"/>
    </location>
</feature>
<evidence type="ECO:0000313" key="6">
    <source>
        <dbReference type="EMBL" id="TFU23860.1"/>
    </source>
</evidence>
<proteinExistence type="predicted"/>
<name>A0A4Y9F8L5_9MICC</name>
<organism evidence="6 7">
    <name type="scientific">Rothia nasimurium</name>
    <dbReference type="NCBI Taxonomy" id="85336"/>
    <lineage>
        <taxon>Bacteria</taxon>
        <taxon>Bacillati</taxon>
        <taxon>Actinomycetota</taxon>
        <taxon>Actinomycetes</taxon>
        <taxon>Micrococcales</taxon>
        <taxon>Micrococcaceae</taxon>
        <taxon>Rothia</taxon>
    </lineage>
</organism>
<dbReference type="SUPFAM" id="SSF46689">
    <property type="entry name" value="Homeodomain-like"/>
    <property type="match status" value="1"/>
</dbReference>
<dbReference type="EMBL" id="SPQC01000004">
    <property type="protein sequence ID" value="TFU23860.1"/>
    <property type="molecule type" value="Genomic_DNA"/>
</dbReference>
<dbReference type="Gene3D" id="1.10.357.10">
    <property type="entry name" value="Tetracycline Repressor, domain 2"/>
    <property type="match status" value="1"/>
</dbReference>
<dbReference type="OrthoDB" id="3819648at2"/>
<sequence length="180" mass="19480">MALSREKILDTAFGVLRQFGLADLSMRRLATELGVAPGALYYHVKNKQELLASLASRMLATVERPSTPATPDTLLITGQNTYRQLIPVKECSEVIRLALALHPASLTPDRLTLLDTLETDFEAATGTPQPAQAAEIFMHTCLSLIEQEQTRALLTDSTPPAEPPASYTSALTAIIMGFTA</sequence>
<evidence type="ECO:0000313" key="7">
    <source>
        <dbReference type="Proteomes" id="UP000297951"/>
    </source>
</evidence>
<keyword evidence="3" id="KW-0804">Transcription</keyword>
<dbReference type="InterPro" id="IPR050109">
    <property type="entry name" value="HTH-type_TetR-like_transc_reg"/>
</dbReference>
<dbReference type="GO" id="GO:0000976">
    <property type="term" value="F:transcription cis-regulatory region binding"/>
    <property type="evidence" value="ECO:0007669"/>
    <property type="project" value="TreeGrafter"/>
</dbReference>
<dbReference type="PANTHER" id="PTHR30055:SF234">
    <property type="entry name" value="HTH-TYPE TRANSCRIPTIONAL REGULATOR BETI"/>
    <property type="match status" value="1"/>
</dbReference>
<dbReference type="GO" id="GO:0003700">
    <property type="term" value="F:DNA-binding transcription factor activity"/>
    <property type="evidence" value="ECO:0007669"/>
    <property type="project" value="TreeGrafter"/>
</dbReference>
<reference evidence="6 7" key="1">
    <citation type="submission" date="2019-03" db="EMBL/GenBank/DDBJ databases">
        <title>Diversity of the mouse oral microbiome.</title>
        <authorList>
            <person name="Joseph S."/>
            <person name="Aduse-Opoku J."/>
            <person name="Curtis M."/>
            <person name="Wade W."/>
            <person name="Hashim A."/>
        </authorList>
    </citation>
    <scope>NUCLEOTIDE SEQUENCE [LARGE SCALE GENOMIC DNA]</scope>
    <source>
        <strain evidence="7">irhom_31</strain>
    </source>
</reference>
<dbReference type="PRINTS" id="PR00455">
    <property type="entry name" value="HTHTETR"/>
</dbReference>
<dbReference type="PROSITE" id="PS01081">
    <property type="entry name" value="HTH_TETR_1"/>
    <property type="match status" value="1"/>
</dbReference>
<dbReference type="RefSeq" id="WP_135011279.1">
    <property type="nucleotide sequence ID" value="NZ_JADGLK010000004.1"/>
</dbReference>
<dbReference type="InterPro" id="IPR009057">
    <property type="entry name" value="Homeodomain-like_sf"/>
</dbReference>
<protein>
    <submittedName>
        <fullName evidence="6">TetR/AcrR family transcriptional regulator</fullName>
    </submittedName>
</protein>
<dbReference type="PROSITE" id="PS50977">
    <property type="entry name" value="HTH_TETR_2"/>
    <property type="match status" value="1"/>
</dbReference>
<accession>A0A4Y9F8L5</accession>
<keyword evidence="1" id="KW-0805">Transcription regulation</keyword>
<gene>
    <name evidence="6" type="ORF">E4U03_01775</name>
</gene>
<keyword evidence="2 4" id="KW-0238">DNA-binding</keyword>
<dbReference type="InterPro" id="IPR023772">
    <property type="entry name" value="DNA-bd_HTH_TetR-type_CS"/>
</dbReference>
<dbReference type="InterPro" id="IPR001647">
    <property type="entry name" value="HTH_TetR"/>
</dbReference>
<evidence type="ECO:0000256" key="4">
    <source>
        <dbReference type="PROSITE-ProRule" id="PRU00335"/>
    </source>
</evidence>
<dbReference type="AlphaFoldDB" id="A0A4Y9F8L5"/>
<evidence type="ECO:0000256" key="2">
    <source>
        <dbReference type="ARBA" id="ARBA00023125"/>
    </source>
</evidence>
<dbReference type="PANTHER" id="PTHR30055">
    <property type="entry name" value="HTH-TYPE TRANSCRIPTIONAL REGULATOR RUTR"/>
    <property type="match status" value="1"/>
</dbReference>
<evidence type="ECO:0000256" key="1">
    <source>
        <dbReference type="ARBA" id="ARBA00023015"/>
    </source>
</evidence>
<evidence type="ECO:0000259" key="5">
    <source>
        <dbReference type="PROSITE" id="PS50977"/>
    </source>
</evidence>